<reference evidence="2 3" key="1">
    <citation type="submission" date="2023-08" db="EMBL/GenBank/DDBJ databases">
        <title>Rhodoferax potami sp. nov. and Rhodoferax mekongensis sp. nov., isolated from the Mekong River in Thailand.</title>
        <authorList>
            <person name="Kitikhun S."/>
            <person name="Charoenyingcharoen P."/>
            <person name="Siriarchawattana P."/>
            <person name="Likhitrattanapisal S."/>
            <person name="Nilsakha T."/>
            <person name="Chanpet A."/>
            <person name="Rattanawaree P."/>
            <person name="Ingsriswang S."/>
        </authorList>
    </citation>
    <scope>NUCLEOTIDE SEQUENCE [LARGE SCALE GENOMIC DNA]</scope>
    <source>
        <strain evidence="2 3">TBRC 17307</strain>
    </source>
</reference>
<sequence length="444" mass="48408">MPNTAPAPEAPALNAQGLTRKHHLSLVLVLGGLALVLLLGSWSLYSRQKAALTWALSAQGEQLQLALNDTLDAARLHAMGMRQSAERNLRQPLFNDSSLAERLERRNLAPLRDAPWDRMPQDLAKDMGAVHTNPAASGDYRRELNAPLGALGQAVAAHAQQQRLAWSYFFDAQKRWRWVYPAQARDEVLIATGKADMGAALPVLWDAAGLDAAGPARNPQKEPVWSAPHTDPFKKITVVSALAPVYVGEAFVGAMGTDLSLEALGTVMQQRPLAMGQAWVIDKEGRVLASSDTKAGTPPSGPYTTEAGWLRYALRGSPFSLVIYAPDGVVASHTLGKLMPMLVTGLLGLLAAAGTALWLSRQFTLPALQLADYVQNAEGPNIKRPPKVPALWKPWFDRAARAALDRRDQVMHHHQRSSQLEKQIIQLEAQVRARDNKGQQPHSE</sequence>
<evidence type="ECO:0000313" key="3">
    <source>
        <dbReference type="Proteomes" id="UP001302257"/>
    </source>
</evidence>
<evidence type="ECO:0000256" key="1">
    <source>
        <dbReference type="SAM" id="Phobius"/>
    </source>
</evidence>
<keyword evidence="1" id="KW-0472">Membrane</keyword>
<accession>A0ABZ0AZA0</accession>
<organism evidence="2 3">
    <name type="scientific">Rhodoferax mekongensis</name>
    <dbReference type="NCBI Taxonomy" id="3068341"/>
    <lineage>
        <taxon>Bacteria</taxon>
        <taxon>Pseudomonadati</taxon>
        <taxon>Pseudomonadota</taxon>
        <taxon>Betaproteobacteria</taxon>
        <taxon>Burkholderiales</taxon>
        <taxon>Comamonadaceae</taxon>
        <taxon>Rhodoferax</taxon>
    </lineage>
</organism>
<gene>
    <name evidence="2" type="ORF">RAN89_17550</name>
</gene>
<keyword evidence="1" id="KW-1133">Transmembrane helix</keyword>
<name>A0ABZ0AZA0_9BURK</name>
<keyword evidence="1" id="KW-0812">Transmembrane</keyword>
<dbReference type="Gene3D" id="3.30.450.20">
    <property type="entry name" value="PAS domain"/>
    <property type="match status" value="1"/>
</dbReference>
<keyword evidence="3" id="KW-1185">Reference proteome</keyword>
<dbReference type="RefSeq" id="WP_313867501.1">
    <property type="nucleotide sequence ID" value="NZ_CP132507.1"/>
</dbReference>
<protein>
    <submittedName>
        <fullName evidence="2">Cache domain-containing protein</fullName>
    </submittedName>
</protein>
<dbReference type="Proteomes" id="UP001302257">
    <property type="component" value="Chromosome"/>
</dbReference>
<feature type="transmembrane region" description="Helical" evidence="1">
    <location>
        <begin position="24"/>
        <end position="45"/>
    </location>
</feature>
<dbReference type="EMBL" id="CP132507">
    <property type="protein sequence ID" value="WNO04670.1"/>
    <property type="molecule type" value="Genomic_DNA"/>
</dbReference>
<evidence type="ECO:0000313" key="2">
    <source>
        <dbReference type="EMBL" id="WNO04670.1"/>
    </source>
</evidence>
<proteinExistence type="predicted"/>
<feature type="transmembrane region" description="Helical" evidence="1">
    <location>
        <begin position="338"/>
        <end position="359"/>
    </location>
</feature>